<dbReference type="AlphaFoldDB" id="D8R2V0"/>
<feature type="chain" id="PRO_5003121466" description="Heme-binding protein 2-like" evidence="2">
    <location>
        <begin position="23"/>
        <end position="230"/>
    </location>
</feature>
<dbReference type="Gene3D" id="3.20.80.10">
    <property type="entry name" value="Regulatory factor, effector binding domain"/>
    <property type="match status" value="1"/>
</dbReference>
<dbReference type="HOGENOM" id="CLU_068699_2_1_1"/>
<dbReference type="InterPro" id="IPR006917">
    <property type="entry name" value="SOUL_heme-bd"/>
</dbReference>
<gene>
    <name evidence="3" type="ORF">SELMODRAFT_270508</name>
</gene>
<keyword evidence="2" id="KW-0732">Signal</keyword>
<dbReference type="Pfam" id="PF04832">
    <property type="entry name" value="SOUL"/>
    <property type="match status" value="1"/>
</dbReference>
<dbReference type="STRING" id="88036.D8R2V0"/>
<keyword evidence="4" id="KW-1185">Reference proteome</keyword>
<dbReference type="Proteomes" id="UP000001514">
    <property type="component" value="Unassembled WGS sequence"/>
</dbReference>
<reference evidence="3 4" key="1">
    <citation type="journal article" date="2011" name="Science">
        <title>The Selaginella genome identifies genetic changes associated with the evolution of vascular plants.</title>
        <authorList>
            <person name="Banks J.A."/>
            <person name="Nishiyama T."/>
            <person name="Hasebe M."/>
            <person name="Bowman J.L."/>
            <person name="Gribskov M."/>
            <person name="dePamphilis C."/>
            <person name="Albert V.A."/>
            <person name="Aono N."/>
            <person name="Aoyama T."/>
            <person name="Ambrose B.A."/>
            <person name="Ashton N.W."/>
            <person name="Axtell M.J."/>
            <person name="Barker E."/>
            <person name="Barker M.S."/>
            <person name="Bennetzen J.L."/>
            <person name="Bonawitz N.D."/>
            <person name="Chapple C."/>
            <person name="Cheng C."/>
            <person name="Correa L.G."/>
            <person name="Dacre M."/>
            <person name="DeBarry J."/>
            <person name="Dreyer I."/>
            <person name="Elias M."/>
            <person name="Engstrom E.M."/>
            <person name="Estelle M."/>
            <person name="Feng L."/>
            <person name="Finet C."/>
            <person name="Floyd S.K."/>
            <person name="Frommer W.B."/>
            <person name="Fujita T."/>
            <person name="Gramzow L."/>
            <person name="Gutensohn M."/>
            <person name="Harholt J."/>
            <person name="Hattori M."/>
            <person name="Heyl A."/>
            <person name="Hirai T."/>
            <person name="Hiwatashi Y."/>
            <person name="Ishikawa M."/>
            <person name="Iwata M."/>
            <person name="Karol K.G."/>
            <person name="Koehler B."/>
            <person name="Kolukisaoglu U."/>
            <person name="Kubo M."/>
            <person name="Kurata T."/>
            <person name="Lalonde S."/>
            <person name="Li K."/>
            <person name="Li Y."/>
            <person name="Litt A."/>
            <person name="Lyons E."/>
            <person name="Manning G."/>
            <person name="Maruyama T."/>
            <person name="Michael T.P."/>
            <person name="Mikami K."/>
            <person name="Miyazaki S."/>
            <person name="Morinaga S."/>
            <person name="Murata T."/>
            <person name="Mueller-Roeber B."/>
            <person name="Nelson D.R."/>
            <person name="Obara M."/>
            <person name="Oguri Y."/>
            <person name="Olmstead R.G."/>
            <person name="Onodera N."/>
            <person name="Petersen B.L."/>
            <person name="Pils B."/>
            <person name="Prigge M."/>
            <person name="Rensing S.A."/>
            <person name="Riano-Pachon D.M."/>
            <person name="Roberts A.W."/>
            <person name="Sato Y."/>
            <person name="Scheller H.V."/>
            <person name="Schulz B."/>
            <person name="Schulz C."/>
            <person name="Shakirov E.V."/>
            <person name="Shibagaki N."/>
            <person name="Shinohara N."/>
            <person name="Shippen D.E."/>
            <person name="Soerensen I."/>
            <person name="Sotooka R."/>
            <person name="Sugimoto N."/>
            <person name="Sugita M."/>
            <person name="Sumikawa N."/>
            <person name="Tanurdzic M."/>
            <person name="Theissen G."/>
            <person name="Ulvskov P."/>
            <person name="Wakazuki S."/>
            <person name="Weng J.K."/>
            <person name="Willats W.W."/>
            <person name="Wipf D."/>
            <person name="Wolf P.G."/>
            <person name="Yang L."/>
            <person name="Zimmer A.D."/>
            <person name="Zhu Q."/>
            <person name="Mitros T."/>
            <person name="Hellsten U."/>
            <person name="Loque D."/>
            <person name="Otillar R."/>
            <person name="Salamov A."/>
            <person name="Schmutz J."/>
            <person name="Shapiro H."/>
            <person name="Lindquist E."/>
            <person name="Lucas S."/>
            <person name="Rokhsar D."/>
            <person name="Grigoriev I.V."/>
        </authorList>
    </citation>
    <scope>NUCLEOTIDE SEQUENCE [LARGE SCALE GENOMIC DNA]</scope>
</reference>
<dbReference type="OrthoDB" id="6424451at2759"/>
<dbReference type="PANTHER" id="PTHR11220">
    <property type="entry name" value="HEME-BINDING PROTEIN-RELATED"/>
    <property type="match status" value="1"/>
</dbReference>
<dbReference type="InParanoid" id="D8R2V0"/>
<dbReference type="InterPro" id="IPR011256">
    <property type="entry name" value="Reg_factor_effector_dom_sf"/>
</dbReference>
<evidence type="ECO:0000313" key="3">
    <source>
        <dbReference type="EMBL" id="EFJ33169.1"/>
    </source>
</evidence>
<dbReference type="PANTHER" id="PTHR11220:SF1">
    <property type="entry name" value="HEME-BINDING PROTEIN 2"/>
    <property type="match status" value="1"/>
</dbReference>
<evidence type="ECO:0000313" key="4">
    <source>
        <dbReference type="Proteomes" id="UP000001514"/>
    </source>
</evidence>
<protein>
    <recommendedName>
        <fullName evidence="5">Heme-binding protein 2-like</fullName>
    </recommendedName>
</protein>
<dbReference type="FunFam" id="3.20.80.10:FF:000002">
    <property type="entry name" value="Heme-binding protein 2"/>
    <property type="match status" value="1"/>
</dbReference>
<organism evidence="4">
    <name type="scientific">Selaginella moellendorffii</name>
    <name type="common">Spikemoss</name>
    <dbReference type="NCBI Taxonomy" id="88036"/>
    <lineage>
        <taxon>Eukaryota</taxon>
        <taxon>Viridiplantae</taxon>
        <taxon>Streptophyta</taxon>
        <taxon>Embryophyta</taxon>
        <taxon>Tracheophyta</taxon>
        <taxon>Lycopodiopsida</taxon>
        <taxon>Selaginellales</taxon>
        <taxon>Selaginellaceae</taxon>
        <taxon>Selaginella</taxon>
    </lineage>
</organism>
<sequence length="230" mass="25429">MAVASSILFLALFLALFVAAPALDSPQYTVVHSESDFEVRRYRPSAWMTSQQEDLSFTSATLKGFHRLFQFIQGANLNSSRIPMTAPVLTGIVPSTGPFCSSTFRVRFFLPPQFEKSPPVALPELSLAPEFWPERCIATRSFSGFAKDENIAVEAAKLAASLSKTLWSNATSKETISGVDSYSIAQYDSPFKIFSRHNEVWVPLAKCSAAKNCLPERVADDNTEERRTSS</sequence>
<feature type="signal peptide" evidence="2">
    <location>
        <begin position="1"/>
        <end position="22"/>
    </location>
</feature>
<dbReference type="eggNOG" id="ENOG502QVQ0">
    <property type="taxonomic scope" value="Eukaryota"/>
</dbReference>
<name>D8R2V0_SELML</name>
<dbReference type="KEGG" id="smo:SELMODRAFT_270508"/>
<evidence type="ECO:0000256" key="2">
    <source>
        <dbReference type="SAM" id="SignalP"/>
    </source>
</evidence>
<dbReference type="FunCoup" id="D8R2V0">
    <property type="interactions" value="181"/>
</dbReference>
<evidence type="ECO:0000256" key="1">
    <source>
        <dbReference type="ARBA" id="ARBA00009817"/>
    </source>
</evidence>
<dbReference type="Gramene" id="EFJ33169">
    <property type="protein sequence ID" value="EFJ33169"/>
    <property type="gene ID" value="SELMODRAFT_270508"/>
</dbReference>
<dbReference type="OMA" id="VKSGCTD"/>
<accession>D8R2V0</accession>
<evidence type="ECO:0008006" key="5">
    <source>
        <dbReference type="Google" id="ProtNLM"/>
    </source>
</evidence>
<dbReference type="SUPFAM" id="SSF55136">
    <property type="entry name" value="Probable bacterial effector-binding domain"/>
    <property type="match status" value="1"/>
</dbReference>
<proteinExistence type="inferred from homology"/>
<comment type="similarity">
    <text evidence="1">Belongs to the HEBP family.</text>
</comment>
<dbReference type="EMBL" id="GL377571">
    <property type="protein sequence ID" value="EFJ33169.1"/>
    <property type="molecule type" value="Genomic_DNA"/>
</dbReference>